<proteinExistence type="predicted"/>
<feature type="compositionally biased region" description="Polar residues" evidence="1">
    <location>
        <begin position="36"/>
        <end position="52"/>
    </location>
</feature>
<evidence type="ECO:0000259" key="3">
    <source>
        <dbReference type="Pfam" id="PF23771"/>
    </source>
</evidence>
<dbReference type="AlphaFoldDB" id="A0AAD6U272"/>
<evidence type="ECO:0000313" key="5">
    <source>
        <dbReference type="Proteomes" id="UP001222325"/>
    </source>
</evidence>
<keyword evidence="5" id="KW-1185">Reference proteome</keyword>
<feature type="region of interest" description="Disordered" evidence="1">
    <location>
        <begin position="1"/>
        <end position="64"/>
    </location>
</feature>
<feature type="compositionally biased region" description="Basic and acidic residues" evidence="1">
    <location>
        <begin position="53"/>
        <end position="64"/>
    </location>
</feature>
<feature type="domain" description="DUF7168" evidence="3">
    <location>
        <begin position="126"/>
        <end position="256"/>
    </location>
</feature>
<sequence length="476" mass="52505">MPRHSETTSESESDSDYAAPPKKKARTSNPKGAKTRSPTTKAEVTISATDTSSRTKSETQKRLDEIGDAVIGRIRKALALASHPQTGEDEARAALRMASKLLERHNVTQADIISQETETEQLKRAGQSVVSIKNIVKPSTAVSLEQWTQTLAAAMDTFFDCQSYTTKFNGVLPRVEWTFYGLAEQTVAAAHAFEMTYNLISAWSLRPNVGKGIHAKNCYRSGVATGLHAMAKKEKKEDKKRAIKKESALLKARQEQEAAEDKSRVERLKGPEIAAIAGPVESTEAKFKVEEPTEDKTKPDRRVKIEEVDDEDSFGGRKALDTASMLEAAARTCEDDSDPEDCPAFSEVAPDFNDSDDDEHLLDLDADKPTVKRQESVPPMPGLMAPPASAVPLLEQKIKDEPDDDSPWASVGQLVAFRESSIAIGDDYLKAQGVKLLKGRKSKGLEFKDSEARRIYQLGKKDAEKIDVRQRQLMDE</sequence>
<reference evidence="4" key="1">
    <citation type="submission" date="2023-03" db="EMBL/GenBank/DDBJ databases">
        <title>Massive genome expansion in bonnet fungi (Mycena s.s.) driven by repeated elements and novel gene families across ecological guilds.</title>
        <authorList>
            <consortium name="Lawrence Berkeley National Laboratory"/>
            <person name="Harder C.B."/>
            <person name="Miyauchi S."/>
            <person name="Viragh M."/>
            <person name="Kuo A."/>
            <person name="Thoen E."/>
            <person name="Andreopoulos B."/>
            <person name="Lu D."/>
            <person name="Skrede I."/>
            <person name="Drula E."/>
            <person name="Henrissat B."/>
            <person name="Morin E."/>
            <person name="Kohler A."/>
            <person name="Barry K."/>
            <person name="LaButti K."/>
            <person name="Morin E."/>
            <person name="Salamov A."/>
            <person name="Lipzen A."/>
            <person name="Mereny Z."/>
            <person name="Hegedus B."/>
            <person name="Baldrian P."/>
            <person name="Stursova M."/>
            <person name="Weitz H."/>
            <person name="Taylor A."/>
            <person name="Grigoriev I.V."/>
            <person name="Nagy L.G."/>
            <person name="Martin F."/>
            <person name="Kauserud H."/>
        </authorList>
    </citation>
    <scope>NUCLEOTIDE SEQUENCE</scope>
    <source>
        <strain evidence="4">CBHHK173m</strain>
    </source>
</reference>
<feature type="domain" description="DUF2786" evidence="2">
    <location>
        <begin position="70"/>
        <end position="109"/>
    </location>
</feature>
<feature type="compositionally biased region" description="Basic and acidic residues" evidence="1">
    <location>
        <begin position="361"/>
        <end position="375"/>
    </location>
</feature>
<evidence type="ECO:0000313" key="4">
    <source>
        <dbReference type="EMBL" id="KAJ7084434.1"/>
    </source>
</evidence>
<dbReference type="Proteomes" id="UP001222325">
    <property type="component" value="Unassembled WGS sequence"/>
</dbReference>
<feature type="region of interest" description="Disordered" evidence="1">
    <location>
        <begin position="329"/>
        <end position="387"/>
    </location>
</feature>
<gene>
    <name evidence="4" type="ORF">B0H15DRAFT_1023892</name>
</gene>
<dbReference type="Pfam" id="PF10979">
    <property type="entry name" value="DUF2786"/>
    <property type="match status" value="1"/>
</dbReference>
<dbReference type="InterPro" id="IPR024498">
    <property type="entry name" value="DUF2786"/>
</dbReference>
<accession>A0AAD6U272</accession>
<evidence type="ECO:0008006" key="6">
    <source>
        <dbReference type="Google" id="ProtNLM"/>
    </source>
</evidence>
<organism evidence="4 5">
    <name type="scientific">Mycena belliarum</name>
    <dbReference type="NCBI Taxonomy" id="1033014"/>
    <lineage>
        <taxon>Eukaryota</taxon>
        <taxon>Fungi</taxon>
        <taxon>Dikarya</taxon>
        <taxon>Basidiomycota</taxon>
        <taxon>Agaricomycotina</taxon>
        <taxon>Agaricomycetes</taxon>
        <taxon>Agaricomycetidae</taxon>
        <taxon>Agaricales</taxon>
        <taxon>Marasmiineae</taxon>
        <taxon>Mycenaceae</taxon>
        <taxon>Mycena</taxon>
    </lineage>
</organism>
<dbReference type="Pfam" id="PF23771">
    <property type="entry name" value="DUF7168"/>
    <property type="match status" value="1"/>
</dbReference>
<evidence type="ECO:0000256" key="1">
    <source>
        <dbReference type="SAM" id="MobiDB-lite"/>
    </source>
</evidence>
<dbReference type="EMBL" id="JARJCN010000038">
    <property type="protein sequence ID" value="KAJ7084434.1"/>
    <property type="molecule type" value="Genomic_DNA"/>
</dbReference>
<protein>
    <recommendedName>
        <fullName evidence="6">DUF2786 domain-containing protein</fullName>
    </recommendedName>
</protein>
<dbReference type="InterPro" id="IPR055592">
    <property type="entry name" value="DUF7168"/>
</dbReference>
<comment type="caution">
    <text evidence="4">The sequence shown here is derived from an EMBL/GenBank/DDBJ whole genome shotgun (WGS) entry which is preliminary data.</text>
</comment>
<name>A0AAD6U272_9AGAR</name>
<evidence type="ECO:0000259" key="2">
    <source>
        <dbReference type="Pfam" id="PF10979"/>
    </source>
</evidence>